<dbReference type="InterPro" id="IPR009060">
    <property type="entry name" value="UBA-like_sf"/>
</dbReference>
<dbReference type="PROSITE" id="PS50030">
    <property type="entry name" value="UBA"/>
    <property type="match status" value="1"/>
</dbReference>
<proteinExistence type="predicted"/>
<dbReference type="AlphaFoldDB" id="A0A8K0JEL4"/>
<feature type="region of interest" description="Disordered" evidence="1">
    <location>
        <begin position="198"/>
        <end position="327"/>
    </location>
</feature>
<comment type="caution">
    <text evidence="3">The sequence shown here is derived from an EMBL/GenBank/DDBJ whole genome shotgun (WGS) entry which is preliminary data.</text>
</comment>
<name>A0A8K0JEL4_9TREE</name>
<dbReference type="Gene3D" id="1.10.287.110">
    <property type="entry name" value="DnaJ domain"/>
    <property type="match status" value="1"/>
</dbReference>
<dbReference type="OrthoDB" id="1717591at2759"/>
<feature type="compositionally biased region" description="Low complexity" evidence="1">
    <location>
        <begin position="29"/>
        <end position="43"/>
    </location>
</feature>
<feature type="compositionally biased region" description="Polar residues" evidence="1">
    <location>
        <begin position="790"/>
        <end position="802"/>
    </location>
</feature>
<protein>
    <recommendedName>
        <fullName evidence="2">UBA domain-containing protein</fullName>
    </recommendedName>
</protein>
<dbReference type="SUPFAM" id="SSF46934">
    <property type="entry name" value="UBA-like"/>
    <property type="match status" value="1"/>
</dbReference>
<feature type="compositionally biased region" description="Basic and acidic residues" evidence="1">
    <location>
        <begin position="409"/>
        <end position="426"/>
    </location>
</feature>
<dbReference type="SMART" id="SM00028">
    <property type="entry name" value="TPR"/>
    <property type="match status" value="3"/>
</dbReference>
<dbReference type="InterPro" id="IPR015940">
    <property type="entry name" value="UBA"/>
</dbReference>
<feature type="region of interest" description="Disordered" evidence="1">
    <location>
        <begin position="478"/>
        <end position="622"/>
    </location>
</feature>
<feature type="compositionally biased region" description="Polar residues" evidence="1">
    <location>
        <begin position="230"/>
        <end position="246"/>
    </location>
</feature>
<dbReference type="PANTHER" id="PTHR23172">
    <property type="entry name" value="AUXILIN/CYCLIN G-ASSOCIATED KINASE-RELATED"/>
    <property type="match status" value="1"/>
</dbReference>
<evidence type="ECO:0000313" key="3">
    <source>
        <dbReference type="EMBL" id="KAG7527809.1"/>
    </source>
</evidence>
<dbReference type="InterPro" id="IPR019734">
    <property type="entry name" value="TPR_rpt"/>
</dbReference>
<dbReference type="GO" id="GO:0072583">
    <property type="term" value="P:clathrin-dependent endocytosis"/>
    <property type="evidence" value="ECO:0007669"/>
    <property type="project" value="TreeGrafter"/>
</dbReference>
<dbReference type="PANTHER" id="PTHR23172:SF19">
    <property type="entry name" value="J DOMAIN-CONTAINING PROTEIN"/>
    <property type="match status" value="1"/>
</dbReference>
<feature type="compositionally biased region" description="Low complexity" evidence="1">
    <location>
        <begin position="102"/>
        <end position="119"/>
    </location>
</feature>
<feature type="region of interest" description="Disordered" evidence="1">
    <location>
        <begin position="63"/>
        <end position="127"/>
    </location>
</feature>
<feature type="compositionally biased region" description="Acidic residues" evidence="1">
    <location>
        <begin position="530"/>
        <end position="539"/>
    </location>
</feature>
<feature type="region of interest" description="Disordered" evidence="1">
    <location>
        <begin position="363"/>
        <end position="432"/>
    </location>
</feature>
<dbReference type="EMBL" id="JABELV010000227">
    <property type="protein sequence ID" value="KAG7527809.1"/>
    <property type="molecule type" value="Genomic_DNA"/>
</dbReference>
<dbReference type="GO" id="GO:0030276">
    <property type="term" value="F:clathrin binding"/>
    <property type="evidence" value="ECO:0007669"/>
    <property type="project" value="TreeGrafter"/>
</dbReference>
<feature type="compositionally biased region" description="Basic and acidic residues" evidence="1">
    <location>
        <begin position="518"/>
        <end position="529"/>
    </location>
</feature>
<dbReference type="SUPFAM" id="SSF46565">
    <property type="entry name" value="Chaperone J-domain"/>
    <property type="match status" value="1"/>
</dbReference>
<dbReference type="GO" id="GO:0072318">
    <property type="term" value="P:clathrin coat disassembly"/>
    <property type="evidence" value="ECO:0007669"/>
    <property type="project" value="TreeGrafter"/>
</dbReference>
<feature type="region of interest" description="Disordered" evidence="1">
    <location>
        <begin position="782"/>
        <end position="846"/>
    </location>
</feature>
<feature type="compositionally biased region" description="Pro residues" evidence="1">
    <location>
        <begin position="544"/>
        <end position="558"/>
    </location>
</feature>
<feature type="region of interest" description="Disordered" evidence="1">
    <location>
        <begin position="1"/>
        <end position="43"/>
    </location>
</feature>
<dbReference type="GO" id="GO:0005737">
    <property type="term" value="C:cytoplasm"/>
    <property type="evidence" value="ECO:0007669"/>
    <property type="project" value="TreeGrafter"/>
</dbReference>
<keyword evidence="4" id="KW-1185">Reference proteome</keyword>
<organism evidence="3 4">
    <name type="scientific">Filobasidium floriforme</name>
    <dbReference type="NCBI Taxonomy" id="5210"/>
    <lineage>
        <taxon>Eukaryota</taxon>
        <taxon>Fungi</taxon>
        <taxon>Dikarya</taxon>
        <taxon>Basidiomycota</taxon>
        <taxon>Agaricomycotina</taxon>
        <taxon>Tremellomycetes</taxon>
        <taxon>Filobasidiales</taxon>
        <taxon>Filobasidiaceae</taxon>
        <taxon>Filobasidium</taxon>
    </lineage>
</organism>
<feature type="compositionally biased region" description="Low complexity" evidence="1">
    <location>
        <begin position="173"/>
        <end position="182"/>
    </location>
</feature>
<reference evidence="3" key="1">
    <citation type="submission" date="2020-04" db="EMBL/GenBank/DDBJ databases">
        <title>Analysis of mating type loci in Filobasidium floriforme.</title>
        <authorList>
            <person name="Nowrousian M."/>
        </authorList>
    </citation>
    <scope>NUCLEOTIDE SEQUENCE</scope>
    <source>
        <strain evidence="3">CBS 6242</strain>
    </source>
</reference>
<dbReference type="InterPro" id="IPR036869">
    <property type="entry name" value="J_dom_sf"/>
</dbReference>
<evidence type="ECO:0000256" key="1">
    <source>
        <dbReference type="SAM" id="MobiDB-lite"/>
    </source>
</evidence>
<evidence type="ECO:0000259" key="2">
    <source>
        <dbReference type="PROSITE" id="PS50030"/>
    </source>
</evidence>
<dbReference type="Gene3D" id="1.25.40.10">
    <property type="entry name" value="Tetratricopeptide repeat domain"/>
    <property type="match status" value="1"/>
</dbReference>
<sequence>MDDLLDLNFSAPAPTKPKPSGAFPKPLYNPTSSNITNISSASRSNSPAAFDLLAAAGSKASGLASPAFGTVPSRGSTPSRPQPASAPKASNAGPDAFSDLLSSFGPSSTTSSSANSRPGSGMGINVLGSSMSGLTLVERQARLANEKKEKEDRERQAFDFDSWGLGTSKGTTASLKTSPSPLASSSFAAQIRAADVLQPVPRRPEVPVKAKPTGTSADVDWGFDDLLGGISNTPPIVKQQPTSGSRATAAPPADPWDLDALASHSTKPAEAGQPANRQGPHGTGSSRRNEDSDDLLGDLGRPTQKARPERPPVPAKLSTRTVSPPPHIVGQIVEMGFSPAQARSALSKTSTGADVEAAIAMLVGESSGSVVDDRRREGSSVQHTDEMDEEELARERRRRRRQGPTRANLHTEDEERRRPRNARGEEDAQVYGDVSAQADKILAQASEIGMNVFSKANSLWSQGKERAQKLYEERQAAFAAAERANGNKAKNGDGRPRWMLDPEEAQAERQLPRATGENAHRSKTDSFKDSDDDDEEPEDAVARKPPPPRIRQRPPPAEIRPDSALQPNRASEPKVGDLFGESAPVYRSAGRRKPIAIPEPRDRASPSAGPSRPTPARSPAPLITRPVEPIASNKVAESAAKKNVGNEHFKLGKFGEASDAYTAALLPLPSGHLLTVPLFNNRAAARIKQGDHTGAIADTSQVITMVGLDYHPAKETPLMGDLADVKLPEALFKALSKRASAYEMAERWTEAREDWERLMGHAVAAPIFTGVQGANQRKLVSDGLARSRKMASSGQTASNGNGSDVPKPKARPAPPARKAPVSTAAFSSKNVAKMREQAAAQETEDAERLDLKAGVDAKVQAWSGGKETNLRGLLSSLDMVLWEGLGVKKPSMAELITEKQVKIGYMRVIGRLHPDKLNASNATVEQRMIANSVFGILNEAWHGFTGLS</sequence>
<dbReference type="SUPFAM" id="SSF48452">
    <property type="entry name" value="TPR-like"/>
    <property type="match status" value="1"/>
</dbReference>
<feature type="domain" description="UBA" evidence="2">
    <location>
        <begin position="323"/>
        <end position="365"/>
    </location>
</feature>
<gene>
    <name evidence="3" type="ORF">FFLO_06580</name>
</gene>
<feature type="region of interest" description="Disordered" evidence="1">
    <location>
        <begin position="161"/>
        <end position="182"/>
    </location>
</feature>
<accession>A0A8K0JEL4</accession>
<evidence type="ECO:0000313" key="4">
    <source>
        <dbReference type="Proteomes" id="UP000812966"/>
    </source>
</evidence>
<dbReference type="InterPro" id="IPR011990">
    <property type="entry name" value="TPR-like_helical_dom_sf"/>
</dbReference>
<dbReference type="Gene3D" id="1.10.8.10">
    <property type="entry name" value="DNA helicase RuvA subunit, C-terminal domain"/>
    <property type="match status" value="1"/>
</dbReference>
<feature type="compositionally biased region" description="Low complexity" evidence="1">
    <location>
        <begin position="478"/>
        <end position="489"/>
    </location>
</feature>
<feature type="compositionally biased region" description="Basic and acidic residues" evidence="1">
    <location>
        <begin position="490"/>
        <end position="511"/>
    </location>
</feature>
<dbReference type="Proteomes" id="UP000812966">
    <property type="component" value="Unassembled WGS sequence"/>
</dbReference>
<dbReference type="GO" id="GO:0031982">
    <property type="term" value="C:vesicle"/>
    <property type="evidence" value="ECO:0007669"/>
    <property type="project" value="TreeGrafter"/>
</dbReference>